<dbReference type="Proteomes" id="UP000708208">
    <property type="component" value="Unassembled WGS sequence"/>
</dbReference>
<keyword evidence="3" id="KW-1185">Reference proteome</keyword>
<feature type="region of interest" description="Disordered" evidence="1">
    <location>
        <begin position="1"/>
        <end position="22"/>
    </location>
</feature>
<protein>
    <submittedName>
        <fullName evidence="2">Uncharacterized protein</fullName>
    </submittedName>
</protein>
<feature type="region of interest" description="Disordered" evidence="1">
    <location>
        <begin position="62"/>
        <end position="96"/>
    </location>
</feature>
<accession>A0A8J2KJ53</accession>
<reference evidence="2" key="1">
    <citation type="submission" date="2021-06" db="EMBL/GenBank/DDBJ databases">
        <authorList>
            <person name="Hodson N. C."/>
            <person name="Mongue J. A."/>
            <person name="Jaron S. K."/>
        </authorList>
    </citation>
    <scope>NUCLEOTIDE SEQUENCE</scope>
</reference>
<name>A0A8J2KJ53_9HEXA</name>
<evidence type="ECO:0000256" key="1">
    <source>
        <dbReference type="SAM" id="MobiDB-lite"/>
    </source>
</evidence>
<dbReference type="EMBL" id="CAJVCH010353812">
    <property type="protein sequence ID" value="CAG7815835.1"/>
    <property type="molecule type" value="Genomic_DNA"/>
</dbReference>
<evidence type="ECO:0000313" key="2">
    <source>
        <dbReference type="EMBL" id="CAG7815835.1"/>
    </source>
</evidence>
<feature type="non-terminal residue" evidence="2">
    <location>
        <position position="209"/>
    </location>
</feature>
<gene>
    <name evidence="2" type="ORF">AFUS01_LOCUS26486</name>
</gene>
<sequence length="209" mass="23667">EQIKHTRDYKLPRESDQSLEPSCAWVPARSLKTTGIESHLTTPGQPTEADLKLKFPAIDPFRYFHNSGTKPASRDRSRDRSREHSRDSSGNNYRSGKRPIAETLFLSDSRPIELLLSHNDNIPLVDIAFLTTAYTGRLDTAQGTCSAIGEVFIRFTFYGRACNRKFLVIPSLPRDVILANSRPINIYVSVPTWTSRCSILQPFILRAMQ</sequence>
<feature type="compositionally biased region" description="Basic and acidic residues" evidence="1">
    <location>
        <begin position="72"/>
        <end position="87"/>
    </location>
</feature>
<dbReference type="AlphaFoldDB" id="A0A8J2KJ53"/>
<feature type="compositionally biased region" description="Basic and acidic residues" evidence="1">
    <location>
        <begin position="1"/>
        <end position="16"/>
    </location>
</feature>
<comment type="caution">
    <text evidence="2">The sequence shown here is derived from an EMBL/GenBank/DDBJ whole genome shotgun (WGS) entry which is preliminary data.</text>
</comment>
<proteinExistence type="predicted"/>
<organism evidence="2 3">
    <name type="scientific">Allacma fusca</name>
    <dbReference type="NCBI Taxonomy" id="39272"/>
    <lineage>
        <taxon>Eukaryota</taxon>
        <taxon>Metazoa</taxon>
        <taxon>Ecdysozoa</taxon>
        <taxon>Arthropoda</taxon>
        <taxon>Hexapoda</taxon>
        <taxon>Collembola</taxon>
        <taxon>Symphypleona</taxon>
        <taxon>Sminthuridae</taxon>
        <taxon>Allacma</taxon>
    </lineage>
</organism>
<evidence type="ECO:0000313" key="3">
    <source>
        <dbReference type="Proteomes" id="UP000708208"/>
    </source>
</evidence>